<dbReference type="OrthoDB" id="5575722at2759"/>
<reference evidence="1" key="1">
    <citation type="submission" date="2020-11" db="EMBL/GenBank/DDBJ databases">
        <authorList>
            <consortium name="DOE Joint Genome Institute"/>
            <person name="Ahrendt S."/>
            <person name="Riley R."/>
            <person name="Andreopoulos W."/>
            <person name="LaButti K."/>
            <person name="Pangilinan J."/>
            <person name="Ruiz-duenas F.J."/>
            <person name="Barrasa J.M."/>
            <person name="Sanchez-Garcia M."/>
            <person name="Camarero S."/>
            <person name="Miyauchi S."/>
            <person name="Serrano A."/>
            <person name="Linde D."/>
            <person name="Babiker R."/>
            <person name="Drula E."/>
            <person name="Ayuso-Fernandez I."/>
            <person name="Pacheco R."/>
            <person name="Padilla G."/>
            <person name="Ferreira P."/>
            <person name="Barriuso J."/>
            <person name="Kellner H."/>
            <person name="Castanera R."/>
            <person name="Alfaro M."/>
            <person name="Ramirez L."/>
            <person name="Pisabarro A.G."/>
            <person name="Kuo A."/>
            <person name="Tritt A."/>
            <person name="Lipzen A."/>
            <person name="He G."/>
            <person name="Yan M."/>
            <person name="Ng V."/>
            <person name="Cullen D."/>
            <person name="Martin F."/>
            <person name="Rosso M.-N."/>
            <person name="Henrissat B."/>
            <person name="Hibbett D."/>
            <person name="Martinez A.T."/>
            <person name="Grigoriev I.V."/>
        </authorList>
    </citation>
    <scope>NUCLEOTIDE SEQUENCE</scope>
    <source>
        <strain evidence="1">AH 44721</strain>
    </source>
</reference>
<keyword evidence="2" id="KW-1185">Reference proteome</keyword>
<accession>A0A9P5TJS5</accession>
<evidence type="ECO:0000313" key="1">
    <source>
        <dbReference type="EMBL" id="KAF8889504.1"/>
    </source>
</evidence>
<dbReference type="AlphaFoldDB" id="A0A9P5TJS5"/>
<dbReference type="EMBL" id="JADNYJ010000079">
    <property type="protein sequence ID" value="KAF8889504.1"/>
    <property type="molecule type" value="Genomic_DNA"/>
</dbReference>
<gene>
    <name evidence="1" type="ORF">CPB84DRAFT_1422543</name>
</gene>
<name>A0A9P5TJS5_GYMJU</name>
<dbReference type="Proteomes" id="UP000724874">
    <property type="component" value="Unassembled WGS sequence"/>
</dbReference>
<proteinExistence type="predicted"/>
<sequence length="102" mass="11345">MKVSGPLSPDTMSVLLRDQPAVYAVSLARYQATRHVWTKAASSLLRSEHDLQLVRESLSVISSTKYASLSTERLQALVESKFQSLYSFGGRAKEAKRPSFIL</sequence>
<organism evidence="1 2">
    <name type="scientific">Gymnopilus junonius</name>
    <name type="common">Spectacular rustgill mushroom</name>
    <name type="synonym">Gymnopilus spectabilis subsp. junonius</name>
    <dbReference type="NCBI Taxonomy" id="109634"/>
    <lineage>
        <taxon>Eukaryota</taxon>
        <taxon>Fungi</taxon>
        <taxon>Dikarya</taxon>
        <taxon>Basidiomycota</taxon>
        <taxon>Agaricomycotina</taxon>
        <taxon>Agaricomycetes</taxon>
        <taxon>Agaricomycetidae</taxon>
        <taxon>Agaricales</taxon>
        <taxon>Agaricineae</taxon>
        <taxon>Hymenogastraceae</taxon>
        <taxon>Gymnopilus</taxon>
    </lineage>
</organism>
<protein>
    <submittedName>
        <fullName evidence="1">Uncharacterized protein</fullName>
    </submittedName>
</protein>
<evidence type="ECO:0000313" key="2">
    <source>
        <dbReference type="Proteomes" id="UP000724874"/>
    </source>
</evidence>
<comment type="caution">
    <text evidence="1">The sequence shown here is derived from an EMBL/GenBank/DDBJ whole genome shotgun (WGS) entry which is preliminary data.</text>
</comment>